<keyword evidence="3" id="KW-1185">Reference proteome</keyword>
<dbReference type="EMBL" id="JBHSMT010000014">
    <property type="protein sequence ID" value="MFC5474442.1"/>
    <property type="molecule type" value="Genomic_DNA"/>
</dbReference>
<accession>A0ABW0MBT3</accession>
<sequence length="142" mass="14339">MKLISVQLAAASTLLCLASSVTAGGSSGVIHFTGALVEPPCEFNTASDATPSPATLQLDLHCPERTAFDVSFQRVGRPAASAAAAASNISFSRDGKPLGPAAAASYAMAFQGTSRLALEANQIGSRAAASGPVPVLMTITYQ</sequence>
<evidence type="ECO:0000256" key="1">
    <source>
        <dbReference type="SAM" id="SignalP"/>
    </source>
</evidence>
<evidence type="ECO:0000313" key="3">
    <source>
        <dbReference type="Proteomes" id="UP001596045"/>
    </source>
</evidence>
<reference evidence="3" key="1">
    <citation type="journal article" date="2019" name="Int. J. Syst. Evol. Microbiol.">
        <title>The Global Catalogue of Microorganisms (GCM) 10K type strain sequencing project: providing services to taxonomists for standard genome sequencing and annotation.</title>
        <authorList>
            <consortium name="The Broad Institute Genomics Platform"/>
            <consortium name="The Broad Institute Genome Sequencing Center for Infectious Disease"/>
            <person name="Wu L."/>
            <person name="Ma J."/>
        </authorList>
    </citation>
    <scope>NUCLEOTIDE SEQUENCE [LARGE SCALE GENOMIC DNA]</scope>
    <source>
        <strain evidence="3">JCM 17066</strain>
    </source>
</reference>
<dbReference type="Proteomes" id="UP001596045">
    <property type="component" value="Unassembled WGS sequence"/>
</dbReference>
<name>A0ABW0MBT3_9BURK</name>
<proteinExistence type="predicted"/>
<feature type="chain" id="PRO_5045063161" description="Type 1 fimbrial protein" evidence="1">
    <location>
        <begin position="24"/>
        <end position="142"/>
    </location>
</feature>
<dbReference type="RefSeq" id="WP_378997552.1">
    <property type="nucleotide sequence ID" value="NZ_JBHSMT010000014.1"/>
</dbReference>
<protein>
    <recommendedName>
        <fullName evidence="4">Type 1 fimbrial protein</fullName>
    </recommendedName>
</protein>
<feature type="signal peptide" evidence="1">
    <location>
        <begin position="1"/>
        <end position="23"/>
    </location>
</feature>
<comment type="caution">
    <text evidence="2">The sequence shown here is derived from an EMBL/GenBank/DDBJ whole genome shotgun (WGS) entry which is preliminary data.</text>
</comment>
<organism evidence="2 3">
    <name type="scientific">Paraherbaspirillum soli</name>
    <dbReference type="NCBI Taxonomy" id="631222"/>
    <lineage>
        <taxon>Bacteria</taxon>
        <taxon>Pseudomonadati</taxon>
        <taxon>Pseudomonadota</taxon>
        <taxon>Betaproteobacteria</taxon>
        <taxon>Burkholderiales</taxon>
        <taxon>Oxalobacteraceae</taxon>
        <taxon>Paraherbaspirillum</taxon>
    </lineage>
</organism>
<evidence type="ECO:0008006" key="4">
    <source>
        <dbReference type="Google" id="ProtNLM"/>
    </source>
</evidence>
<keyword evidence="1" id="KW-0732">Signal</keyword>
<gene>
    <name evidence="2" type="ORF">ACFPM8_10775</name>
</gene>
<evidence type="ECO:0000313" key="2">
    <source>
        <dbReference type="EMBL" id="MFC5474442.1"/>
    </source>
</evidence>